<keyword evidence="3 5" id="KW-1133">Transmembrane helix</keyword>
<dbReference type="Gene3D" id="1.20.1070.10">
    <property type="entry name" value="Rhodopsin 7-helix transmembrane proteins"/>
    <property type="match status" value="1"/>
</dbReference>
<evidence type="ECO:0000256" key="3">
    <source>
        <dbReference type="ARBA" id="ARBA00022989"/>
    </source>
</evidence>
<dbReference type="GO" id="GO:0005886">
    <property type="term" value="C:plasma membrane"/>
    <property type="evidence" value="ECO:0007669"/>
    <property type="project" value="TreeGrafter"/>
</dbReference>
<feature type="transmembrane region" description="Helical" evidence="5">
    <location>
        <begin position="125"/>
        <end position="153"/>
    </location>
</feature>
<dbReference type="PANTHER" id="PTHR12011">
    <property type="entry name" value="ADHESION G-PROTEIN COUPLED RECEPTOR"/>
    <property type="match status" value="1"/>
</dbReference>
<feature type="transmembrane region" description="Helical" evidence="5">
    <location>
        <begin position="79"/>
        <end position="105"/>
    </location>
</feature>
<evidence type="ECO:0000313" key="7">
    <source>
        <dbReference type="Proteomes" id="UP000887574"/>
    </source>
</evidence>
<evidence type="ECO:0000256" key="4">
    <source>
        <dbReference type="ARBA" id="ARBA00023136"/>
    </source>
</evidence>
<proteinExistence type="predicted"/>
<evidence type="ECO:0000256" key="1">
    <source>
        <dbReference type="ARBA" id="ARBA00004141"/>
    </source>
</evidence>
<comment type="subcellular location">
    <subcellularLocation>
        <location evidence="1">Membrane</location>
        <topology evidence="1">Multi-pass membrane protein</topology>
    </subcellularLocation>
</comment>
<evidence type="ECO:0000313" key="8">
    <source>
        <dbReference type="WBParaSite" id="jg13347"/>
    </source>
</evidence>
<evidence type="ECO:0000259" key="6">
    <source>
        <dbReference type="PROSITE" id="PS50261"/>
    </source>
</evidence>
<name>A0A915CXH5_9BILA</name>
<feature type="transmembrane region" description="Helical" evidence="5">
    <location>
        <begin position="49"/>
        <end position="67"/>
    </location>
</feature>
<feature type="transmembrane region" description="Helical" evidence="5">
    <location>
        <begin position="210"/>
        <end position="231"/>
    </location>
</feature>
<keyword evidence="2 5" id="KW-0812">Transmembrane</keyword>
<feature type="transmembrane region" description="Helical" evidence="5">
    <location>
        <begin position="12"/>
        <end position="29"/>
    </location>
</feature>
<dbReference type="InterPro" id="IPR017981">
    <property type="entry name" value="GPCR_2-like_7TM"/>
</dbReference>
<dbReference type="GO" id="GO:0007166">
    <property type="term" value="P:cell surface receptor signaling pathway"/>
    <property type="evidence" value="ECO:0007669"/>
    <property type="project" value="InterPro"/>
</dbReference>
<evidence type="ECO:0000256" key="2">
    <source>
        <dbReference type="ARBA" id="ARBA00022692"/>
    </source>
</evidence>
<feature type="transmembrane region" description="Helical" evidence="5">
    <location>
        <begin position="182"/>
        <end position="204"/>
    </location>
</feature>
<reference evidence="8" key="1">
    <citation type="submission" date="2022-11" db="UniProtKB">
        <authorList>
            <consortium name="WormBaseParasite"/>
        </authorList>
    </citation>
    <scope>IDENTIFICATION</scope>
</reference>
<dbReference type="Proteomes" id="UP000887574">
    <property type="component" value="Unplaced"/>
</dbReference>
<dbReference type="AlphaFoldDB" id="A0A915CXH5"/>
<sequence length="251" mass="29097">MLLFKSDIDLPQFFYNLMLSLFYLFFFVFSDQGRLGSDLACKVTAGITYWLLLTCILLSIFQALRILKIFVWTVTLERIAIFLTSPATIYITSFCAPTLVCSTLAVFISDFFSRNDEFCWIRPDYVWFAVVLPLTLLIVNGVISLIIISIRLFPNLFGFQKVLRTGSKIMAKGTKKQTKEKLIAIFLLQFILGMPWIFMYATLFAPQVTMWHYLFTIVNSSQGIVLFLLFVHKQIQLHRRQANNTQTSSWR</sequence>
<organism evidence="7 8">
    <name type="scientific">Ditylenchus dipsaci</name>
    <dbReference type="NCBI Taxonomy" id="166011"/>
    <lineage>
        <taxon>Eukaryota</taxon>
        <taxon>Metazoa</taxon>
        <taxon>Ecdysozoa</taxon>
        <taxon>Nematoda</taxon>
        <taxon>Chromadorea</taxon>
        <taxon>Rhabditida</taxon>
        <taxon>Tylenchina</taxon>
        <taxon>Tylenchomorpha</taxon>
        <taxon>Sphaerularioidea</taxon>
        <taxon>Anguinidae</taxon>
        <taxon>Anguininae</taxon>
        <taxon>Ditylenchus</taxon>
    </lineage>
</organism>
<keyword evidence="7" id="KW-1185">Reference proteome</keyword>
<dbReference type="PROSITE" id="PS50261">
    <property type="entry name" value="G_PROTEIN_RECEP_F2_4"/>
    <property type="match status" value="1"/>
</dbReference>
<dbReference type="PANTHER" id="PTHR12011:SF465">
    <property type="entry name" value="GPS DOMAIN-CONTAINING PROTEIN"/>
    <property type="match status" value="1"/>
</dbReference>
<protein>
    <submittedName>
        <fullName evidence="8">G-protein coupled receptors family 2 profile 2 domain-containing protein</fullName>
    </submittedName>
</protein>
<feature type="domain" description="G-protein coupled receptors family 2 profile 2" evidence="6">
    <location>
        <begin position="1"/>
        <end position="234"/>
    </location>
</feature>
<keyword evidence="4 5" id="KW-0472">Membrane</keyword>
<dbReference type="WBParaSite" id="jg13347">
    <property type="protein sequence ID" value="jg13347"/>
    <property type="gene ID" value="jg13347"/>
</dbReference>
<accession>A0A915CXH5</accession>
<dbReference type="GO" id="GO:0004888">
    <property type="term" value="F:transmembrane signaling receptor activity"/>
    <property type="evidence" value="ECO:0007669"/>
    <property type="project" value="InterPro"/>
</dbReference>
<evidence type="ECO:0000256" key="5">
    <source>
        <dbReference type="SAM" id="Phobius"/>
    </source>
</evidence>